<dbReference type="EMBL" id="CP031226">
    <property type="protein sequence ID" value="AXH59508.1"/>
    <property type="molecule type" value="Genomic_DNA"/>
</dbReference>
<keyword evidence="1" id="KW-0614">Plasmid</keyword>
<dbReference type="GeneID" id="39474203"/>
<name>A0AAD0M482_PSEAV</name>
<organism evidence="1 2">
    <name type="scientific">Pseudomonas amygdali pv. lachrymans str. M301315</name>
    <dbReference type="NCBI Taxonomy" id="629260"/>
    <lineage>
        <taxon>Bacteria</taxon>
        <taxon>Pseudomonadati</taxon>
        <taxon>Pseudomonadota</taxon>
        <taxon>Gammaproteobacteria</taxon>
        <taxon>Pseudomonadales</taxon>
        <taxon>Pseudomonadaceae</taxon>
        <taxon>Pseudomonas</taxon>
        <taxon>Pseudomonas amygdali</taxon>
    </lineage>
</organism>
<dbReference type="Proteomes" id="UP000006426">
    <property type="component" value="Plasmid pmppla107"/>
</dbReference>
<sequence>MTKLMSNWLTTPHKYIRYCEGSIRVKIARKTKYLYKHFGIREHGSYERALKAAIIWRNEHHLKEFGYPVSDKIVQVASRQDAKVKLNPATGEVLPDLPPGLSYGFHRKSLLYIVVSFQRDGKSDKKRFPIVEDGIDLAISKAKEYRLATLES</sequence>
<accession>A0AAD0M482</accession>
<gene>
    <name evidence="1" type="ORF">PLA107_030235</name>
</gene>
<reference evidence="1 2" key="1">
    <citation type="journal article" date="2011" name="PLoS Pathog.">
        <title>Dynamic evolution of pathogenicity revealed by sequencing and comparative genomics of 19 Pseudomonas syringae isolates.</title>
        <authorList>
            <person name="Baltrus D.A."/>
            <person name="Nishimura M.T."/>
            <person name="Romanchuk A."/>
            <person name="Chang J.H."/>
            <person name="Mukhtar M.S."/>
            <person name="Cherkis K."/>
            <person name="Roach J."/>
            <person name="Grant S.R."/>
            <person name="Jones C.D."/>
            <person name="Dangl J.L."/>
        </authorList>
    </citation>
    <scope>NUCLEOTIDE SEQUENCE [LARGE SCALE GENOMIC DNA]</scope>
    <source>
        <strain evidence="1 2">M301315</strain>
    </source>
</reference>
<evidence type="ECO:0000313" key="1">
    <source>
        <dbReference type="EMBL" id="AXH59508.1"/>
    </source>
</evidence>
<dbReference type="AlphaFoldDB" id="A0AAD0M482"/>
<evidence type="ECO:0000313" key="2">
    <source>
        <dbReference type="Proteomes" id="UP000006426"/>
    </source>
</evidence>
<geneLocation type="plasmid" evidence="2">
    <name>pmppla107</name>
</geneLocation>
<protein>
    <submittedName>
        <fullName evidence="1">Uncharacterized protein</fullName>
    </submittedName>
</protein>
<dbReference type="RefSeq" id="WP_005742295.1">
    <property type="nucleotide sequence ID" value="NZ_CP031226.1"/>
</dbReference>
<proteinExistence type="predicted"/>